<sequence>MEMVQNSQRNLVPPKNPQIADSITPHIEVIASLALNFREIFSCSPTLVLSDKKSQNYEAQSVVKPSLETTIEDLEVVFRVVSSTMSKRLFEGDLPEGKGTKSNILTTAEELVVPYSTQTVFDQNRKLFDVDTEEEEKEETHLVWRRKGVRGANVVNLTVSDPETIVVMSEAKLDDEPTKSKRKRKRKGKGKGKMVDSQNKGGRKRRYVTRGSCEMEFDDIVKAVARRKKEVEVECVKAKGGHKSVKRSPVKEDNVNKRAHVKPKPVKGPGPPVQKLVEENVLTRVERIAEMEKQKVLNGRVFDPEILTEFSMSTFFDSITLQSWEHLFEASAPYLHEPEKGFVPLKVANPLVSLPNRLPSVGTLNAQACLRNSSEESIS</sequence>
<organism evidence="2 3">
    <name type="scientific">Solanum commersonii</name>
    <name type="common">Commerson's wild potato</name>
    <name type="synonym">Commerson's nightshade</name>
    <dbReference type="NCBI Taxonomy" id="4109"/>
    <lineage>
        <taxon>Eukaryota</taxon>
        <taxon>Viridiplantae</taxon>
        <taxon>Streptophyta</taxon>
        <taxon>Embryophyta</taxon>
        <taxon>Tracheophyta</taxon>
        <taxon>Spermatophyta</taxon>
        <taxon>Magnoliopsida</taxon>
        <taxon>eudicotyledons</taxon>
        <taxon>Gunneridae</taxon>
        <taxon>Pentapetalae</taxon>
        <taxon>asterids</taxon>
        <taxon>lamiids</taxon>
        <taxon>Solanales</taxon>
        <taxon>Solanaceae</taxon>
        <taxon>Solanoideae</taxon>
        <taxon>Solaneae</taxon>
        <taxon>Solanum</taxon>
    </lineage>
</organism>
<evidence type="ECO:0000256" key="1">
    <source>
        <dbReference type="SAM" id="MobiDB-lite"/>
    </source>
</evidence>
<dbReference type="Proteomes" id="UP000824120">
    <property type="component" value="Chromosome 9"/>
</dbReference>
<evidence type="ECO:0000313" key="3">
    <source>
        <dbReference type="Proteomes" id="UP000824120"/>
    </source>
</evidence>
<dbReference type="EMBL" id="JACXVP010000009">
    <property type="protein sequence ID" value="KAG5585395.1"/>
    <property type="molecule type" value="Genomic_DNA"/>
</dbReference>
<proteinExistence type="predicted"/>
<feature type="compositionally biased region" description="Basic residues" evidence="1">
    <location>
        <begin position="180"/>
        <end position="192"/>
    </location>
</feature>
<accession>A0A9J5XAM6</accession>
<feature type="region of interest" description="Disordered" evidence="1">
    <location>
        <begin position="172"/>
        <end position="206"/>
    </location>
</feature>
<protein>
    <submittedName>
        <fullName evidence="2">Uncharacterized protein</fullName>
    </submittedName>
</protein>
<keyword evidence="3" id="KW-1185">Reference proteome</keyword>
<reference evidence="2 3" key="1">
    <citation type="submission" date="2020-09" db="EMBL/GenBank/DDBJ databases">
        <title>De no assembly of potato wild relative species, Solanum commersonii.</title>
        <authorList>
            <person name="Cho K."/>
        </authorList>
    </citation>
    <scope>NUCLEOTIDE SEQUENCE [LARGE SCALE GENOMIC DNA]</scope>
    <source>
        <strain evidence="2">LZ3.2</strain>
        <tissue evidence="2">Leaf</tissue>
    </source>
</reference>
<dbReference type="OrthoDB" id="1318747at2759"/>
<gene>
    <name evidence="2" type="ORF">H5410_045829</name>
</gene>
<comment type="caution">
    <text evidence="2">The sequence shown here is derived from an EMBL/GenBank/DDBJ whole genome shotgun (WGS) entry which is preliminary data.</text>
</comment>
<name>A0A9J5XAM6_SOLCO</name>
<dbReference type="AlphaFoldDB" id="A0A9J5XAM6"/>
<evidence type="ECO:0000313" key="2">
    <source>
        <dbReference type="EMBL" id="KAG5585395.1"/>
    </source>
</evidence>